<feature type="compositionally biased region" description="Basic and acidic residues" evidence="1">
    <location>
        <begin position="14"/>
        <end position="26"/>
    </location>
</feature>
<feature type="region of interest" description="Disordered" evidence="1">
    <location>
        <begin position="1"/>
        <end position="91"/>
    </location>
</feature>
<dbReference type="AlphaFoldDB" id="A0A5B7FNX4"/>
<keyword evidence="3" id="KW-1185">Reference proteome</keyword>
<reference evidence="2 3" key="1">
    <citation type="submission" date="2019-05" db="EMBL/GenBank/DDBJ databases">
        <title>Another draft genome of Portunus trituberculatus and its Hox gene families provides insights of decapod evolution.</title>
        <authorList>
            <person name="Jeong J.-H."/>
            <person name="Song I."/>
            <person name="Kim S."/>
            <person name="Choi T."/>
            <person name="Kim D."/>
            <person name="Ryu S."/>
            <person name="Kim W."/>
        </authorList>
    </citation>
    <scope>NUCLEOTIDE SEQUENCE [LARGE SCALE GENOMIC DNA]</scope>
    <source>
        <tissue evidence="2">Muscle</tissue>
    </source>
</reference>
<gene>
    <name evidence="2" type="ORF">E2C01_040791</name>
</gene>
<proteinExistence type="predicted"/>
<feature type="compositionally biased region" description="Low complexity" evidence="1">
    <location>
        <begin position="56"/>
        <end position="67"/>
    </location>
</feature>
<protein>
    <submittedName>
        <fullName evidence="2">Uncharacterized protein</fullName>
    </submittedName>
</protein>
<accession>A0A5B7FNX4</accession>
<evidence type="ECO:0000313" key="2">
    <source>
        <dbReference type="EMBL" id="MPC47057.1"/>
    </source>
</evidence>
<evidence type="ECO:0000313" key="3">
    <source>
        <dbReference type="Proteomes" id="UP000324222"/>
    </source>
</evidence>
<name>A0A5B7FNX4_PORTR</name>
<dbReference type="Proteomes" id="UP000324222">
    <property type="component" value="Unassembled WGS sequence"/>
</dbReference>
<organism evidence="2 3">
    <name type="scientific">Portunus trituberculatus</name>
    <name type="common">Swimming crab</name>
    <name type="synonym">Neptunus trituberculatus</name>
    <dbReference type="NCBI Taxonomy" id="210409"/>
    <lineage>
        <taxon>Eukaryota</taxon>
        <taxon>Metazoa</taxon>
        <taxon>Ecdysozoa</taxon>
        <taxon>Arthropoda</taxon>
        <taxon>Crustacea</taxon>
        <taxon>Multicrustacea</taxon>
        <taxon>Malacostraca</taxon>
        <taxon>Eumalacostraca</taxon>
        <taxon>Eucarida</taxon>
        <taxon>Decapoda</taxon>
        <taxon>Pleocyemata</taxon>
        <taxon>Brachyura</taxon>
        <taxon>Eubrachyura</taxon>
        <taxon>Portunoidea</taxon>
        <taxon>Portunidae</taxon>
        <taxon>Portuninae</taxon>
        <taxon>Portunus</taxon>
    </lineage>
</organism>
<comment type="caution">
    <text evidence="2">The sequence shown here is derived from an EMBL/GenBank/DDBJ whole genome shotgun (WGS) entry which is preliminary data.</text>
</comment>
<sequence>MMQGVDAKGNVPNRKTEKEKDRHSERSPWQAWSARHWKTKKEGSVPGQSPTREHSGTTGRETGQGQQKNRPTGLPAPKGSHKSSKIEGQMS</sequence>
<evidence type="ECO:0000256" key="1">
    <source>
        <dbReference type="SAM" id="MobiDB-lite"/>
    </source>
</evidence>
<dbReference type="EMBL" id="VSRR010007522">
    <property type="protein sequence ID" value="MPC47057.1"/>
    <property type="molecule type" value="Genomic_DNA"/>
</dbReference>